<dbReference type="InterPro" id="IPR036420">
    <property type="entry name" value="BRCT_dom_sf"/>
</dbReference>
<name>A0ABV2LSS0_9FLAO</name>
<dbReference type="EMBL" id="JBEPMO010000005">
    <property type="protein sequence ID" value="MET3731623.1"/>
    <property type="molecule type" value="Genomic_DNA"/>
</dbReference>
<accession>A0ABV2LSS0</accession>
<organism evidence="2 3">
    <name type="scientific">Moheibacter stercoris</name>
    <dbReference type="NCBI Taxonomy" id="1628251"/>
    <lineage>
        <taxon>Bacteria</taxon>
        <taxon>Pseudomonadati</taxon>
        <taxon>Bacteroidota</taxon>
        <taxon>Flavobacteriia</taxon>
        <taxon>Flavobacteriales</taxon>
        <taxon>Weeksellaceae</taxon>
        <taxon>Moheibacter</taxon>
    </lineage>
</organism>
<reference evidence="2 3" key="1">
    <citation type="submission" date="2024-06" db="EMBL/GenBank/DDBJ databases">
        <title>Genomic Encyclopedia of Type Strains, Phase IV (KMG-IV): sequencing the most valuable type-strain genomes for metagenomic binning, comparative biology and taxonomic classification.</title>
        <authorList>
            <person name="Goeker M."/>
        </authorList>
    </citation>
    <scope>NUCLEOTIDE SEQUENCE [LARGE SCALE GENOMIC DNA]</scope>
    <source>
        <strain evidence="2 3">DSM 29388</strain>
    </source>
</reference>
<dbReference type="SUPFAM" id="SSF52113">
    <property type="entry name" value="BRCT domain"/>
    <property type="match status" value="1"/>
</dbReference>
<evidence type="ECO:0000259" key="1">
    <source>
        <dbReference type="PROSITE" id="PS50172"/>
    </source>
</evidence>
<dbReference type="Pfam" id="PF00533">
    <property type="entry name" value="BRCT"/>
    <property type="match status" value="1"/>
</dbReference>
<dbReference type="CDD" id="cd17748">
    <property type="entry name" value="BRCT_DNA_ligase_like"/>
    <property type="match status" value="1"/>
</dbReference>
<comment type="caution">
    <text evidence="2">The sequence shown here is derived from an EMBL/GenBank/DDBJ whole genome shotgun (WGS) entry which is preliminary data.</text>
</comment>
<sequence length="300" mass="34501">MSNFEDINLKVLTTKSRADKAINSLKGILLGMSADNIVNEEEINELKLWAKEHHELVNRNPFREFMLLIENAISQEIPLNETVDDLYWLCQKYEQDSMYYNATTTDLQTLQGIFHGILADGQLNDQEIFDLHNWLSQNEHLNSYYPYDEIRSLVLSIVSDKKIEEEERLILKAFLNQFVDIKDEDIKQNIEKEIVDVNISGICAVDPEITFEDKTFCITGILSRGSRSGLQKAIQEKGGIAVNTISRKTDYLIIGDNNNACWAYSCYGRKVEKALDLRKSGHQIILVHEYDVFDALENNK</sequence>
<feature type="domain" description="BRCT" evidence="1">
    <location>
        <begin position="206"/>
        <end position="300"/>
    </location>
</feature>
<dbReference type="Proteomes" id="UP001549146">
    <property type="component" value="Unassembled WGS sequence"/>
</dbReference>
<dbReference type="PROSITE" id="PS50172">
    <property type="entry name" value="BRCT"/>
    <property type="match status" value="1"/>
</dbReference>
<keyword evidence="3" id="KW-1185">Reference proteome</keyword>
<protein>
    <recommendedName>
        <fullName evidence="1">BRCT domain-containing protein</fullName>
    </recommendedName>
</protein>
<dbReference type="Gene3D" id="3.40.50.10190">
    <property type="entry name" value="BRCT domain"/>
    <property type="match status" value="1"/>
</dbReference>
<gene>
    <name evidence="2" type="ORF">ABID46_001197</name>
</gene>
<evidence type="ECO:0000313" key="2">
    <source>
        <dbReference type="EMBL" id="MET3731623.1"/>
    </source>
</evidence>
<dbReference type="RefSeq" id="WP_354508063.1">
    <property type="nucleotide sequence ID" value="NZ_JBEPMO010000005.1"/>
</dbReference>
<proteinExistence type="predicted"/>
<evidence type="ECO:0000313" key="3">
    <source>
        <dbReference type="Proteomes" id="UP001549146"/>
    </source>
</evidence>
<dbReference type="SMART" id="SM00292">
    <property type="entry name" value="BRCT"/>
    <property type="match status" value="1"/>
</dbReference>
<dbReference type="InterPro" id="IPR001357">
    <property type="entry name" value="BRCT_dom"/>
</dbReference>